<proteinExistence type="predicted"/>
<comment type="caution">
    <text evidence="1">The sequence shown here is derived from an EMBL/GenBank/DDBJ whole genome shotgun (WGS) entry which is preliminary data.</text>
</comment>
<reference evidence="1 2" key="1">
    <citation type="submission" date="2015-12" db="EMBL/GenBank/DDBJ databases">
        <title>Draft genome sequence of Moniliophthora roreri, the causal agent of frosty pod rot of cacao.</title>
        <authorList>
            <person name="Aime M.C."/>
            <person name="Diaz-Valderrama J.R."/>
            <person name="Kijpornyongpan T."/>
            <person name="Phillips-Mora W."/>
        </authorList>
    </citation>
    <scope>NUCLEOTIDE SEQUENCE [LARGE SCALE GENOMIC DNA]</scope>
    <source>
        <strain evidence="1 2">MCA 2952</strain>
    </source>
</reference>
<sequence length="394" mass="46522">MPSFHLPFEIIEKILINLMQRHLHSNFQNPDFLACALVSTAWLGPVRMHMWDSDWFEVPRTEPRFTELKHLCTSTLCTLQLDRVEWLRADLHSPVLPSFFEWCPSVFTNVNYTMIRAQWTSTIPPLLFAERWEIMSLELFEVHFDSPDKFYELLLSMKELESLKCRRVYLKSKQMKGPDKASLMPQIYRLEVDYDTFSELLYRRVGLSGVRELIFDDPVFCIRRSAEDRLSVPWRAIGDMLAYTGKRLVRLNLKLLRTDKTDRSGWDILDHLDLPKRAPMLRELEVNVGGIDRDNFLIPILSCKHPHPNLSIVKIVGLPHDPRMLDHLLEKWVPNLRVLKFRETGIMIKRDESDGLWCAEMTDLYPAWKRGKEYLEWLGNVMPWCRTQQCLLHV</sequence>
<gene>
    <name evidence="1" type="ORF">WG66_12497</name>
</gene>
<accession>A0A0W0FF47</accession>
<dbReference type="AlphaFoldDB" id="A0A0W0FF47"/>
<dbReference type="Proteomes" id="UP000054988">
    <property type="component" value="Unassembled WGS sequence"/>
</dbReference>
<name>A0A0W0FF47_MONRR</name>
<evidence type="ECO:0000313" key="1">
    <source>
        <dbReference type="EMBL" id="KTB34956.1"/>
    </source>
</evidence>
<dbReference type="EMBL" id="LATX01002022">
    <property type="protein sequence ID" value="KTB34956.1"/>
    <property type="molecule type" value="Genomic_DNA"/>
</dbReference>
<evidence type="ECO:0008006" key="3">
    <source>
        <dbReference type="Google" id="ProtNLM"/>
    </source>
</evidence>
<organism evidence="1 2">
    <name type="scientific">Moniliophthora roreri</name>
    <name type="common">Frosty pod rot fungus</name>
    <name type="synonym">Monilia roreri</name>
    <dbReference type="NCBI Taxonomy" id="221103"/>
    <lineage>
        <taxon>Eukaryota</taxon>
        <taxon>Fungi</taxon>
        <taxon>Dikarya</taxon>
        <taxon>Basidiomycota</taxon>
        <taxon>Agaricomycotina</taxon>
        <taxon>Agaricomycetes</taxon>
        <taxon>Agaricomycetidae</taxon>
        <taxon>Agaricales</taxon>
        <taxon>Marasmiineae</taxon>
        <taxon>Marasmiaceae</taxon>
        <taxon>Moniliophthora</taxon>
    </lineage>
</organism>
<protein>
    <recommendedName>
        <fullName evidence="3">F-box domain-containing protein</fullName>
    </recommendedName>
</protein>
<evidence type="ECO:0000313" key="2">
    <source>
        <dbReference type="Proteomes" id="UP000054988"/>
    </source>
</evidence>